<keyword evidence="5" id="KW-1185">Reference proteome</keyword>
<sequence>MASQQDLQELLRLMTVAKVPIKDAMMRVKALQTQNLRSIKDIAEATLPTIASAIPDPKAARQLHNACKARLKNPNVSAGSKRAGADLLAQTTGGANKRTKIDSDTAYLDGPTTVSPIDFEASLALPVETDEAIISATTLLTNRAPLVLAFAAELLRYTMPEQPPSSRLSLAQAVVSANSRGKAVSIGIEKGPSADEEGWGRGQPRVRIMGREITVLKRGGYEWKGDEEVKVEVKKEAPQSTASTATAVAGESQNIVGNPTVDQISQTWSASSPVTSKDSTFIVRATKLAKLSHRQDTLQALFTAIPNLKGADHNAWAYRVKKPDMFGSHVIREESFDDGEGGSGDFMLKILRETNTIDTLVVMTRWYGGTMLGPDRWRIIRQCLKEALAERLRATGEQAGLGGEAVWGLDLEAMRSKTTTATSSARSYSAGVIGMPVHRPESARAYLLKSFAQRVETTEGGQEKSTPKRKTAKALEEEKEENLSRLLGAIRLLYNSWAGHLSADELDRRAWGWYMAARPEVDSGPAGWGAKGNLKLADILALRRKES</sequence>
<proteinExistence type="inferred from homology"/>
<dbReference type="InterPro" id="IPR036956">
    <property type="entry name" value="Impact_N_sf"/>
</dbReference>
<reference evidence="4 5" key="1">
    <citation type="journal article" date="2024" name="IMA Fungus">
        <title>Apiospora arundinis, a panoply of carbohydrate-active enzymes and secondary metabolites.</title>
        <authorList>
            <person name="Sorensen T."/>
            <person name="Petersen C."/>
            <person name="Muurmann A.T."/>
            <person name="Christiansen J.V."/>
            <person name="Brundto M.L."/>
            <person name="Overgaard C.K."/>
            <person name="Boysen A.T."/>
            <person name="Wollenberg R.D."/>
            <person name="Larsen T.O."/>
            <person name="Sorensen J.L."/>
            <person name="Nielsen K.L."/>
            <person name="Sondergaard T.E."/>
        </authorList>
    </citation>
    <scope>NUCLEOTIDE SEQUENCE [LARGE SCALE GENOMIC DNA]</scope>
    <source>
        <strain evidence="4 5">AAU 773</strain>
    </source>
</reference>
<comment type="similarity">
    <text evidence="1">Belongs to the IMPACT family.</text>
</comment>
<evidence type="ECO:0000256" key="1">
    <source>
        <dbReference type="ARBA" id="ARBA00007665"/>
    </source>
</evidence>
<dbReference type="InterPro" id="IPR020568">
    <property type="entry name" value="Ribosomal_Su5_D2-typ_SF"/>
</dbReference>
<evidence type="ECO:0000313" key="4">
    <source>
        <dbReference type="EMBL" id="KAK8855787.1"/>
    </source>
</evidence>
<name>A0ABR2I0B6_9PEZI</name>
<dbReference type="Proteomes" id="UP001390339">
    <property type="component" value="Unassembled WGS sequence"/>
</dbReference>
<protein>
    <recommendedName>
        <fullName evidence="3">Impact N-terminal domain-containing protein</fullName>
    </recommendedName>
</protein>
<dbReference type="Pfam" id="PF01205">
    <property type="entry name" value="Impact_N"/>
    <property type="match status" value="1"/>
</dbReference>
<feature type="region of interest" description="Disordered" evidence="2">
    <location>
        <begin position="457"/>
        <end position="477"/>
    </location>
</feature>
<dbReference type="EMBL" id="JAPCWZ010000007">
    <property type="protein sequence ID" value="KAK8855787.1"/>
    <property type="molecule type" value="Genomic_DNA"/>
</dbReference>
<gene>
    <name evidence="4" type="ORF">PGQ11_011699</name>
</gene>
<accession>A0ABR2I0B6</accession>
<dbReference type="PANTHER" id="PTHR16301:SF4">
    <property type="entry name" value="IMPACT N-TERMINAL DOMAIN-CONTAINING PROTEIN"/>
    <property type="match status" value="1"/>
</dbReference>
<dbReference type="SUPFAM" id="SSF54211">
    <property type="entry name" value="Ribosomal protein S5 domain 2-like"/>
    <property type="match status" value="1"/>
</dbReference>
<dbReference type="InterPro" id="IPR001498">
    <property type="entry name" value="Impact_N"/>
</dbReference>
<evidence type="ECO:0000259" key="3">
    <source>
        <dbReference type="Pfam" id="PF01205"/>
    </source>
</evidence>
<dbReference type="Gene3D" id="3.30.230.30">
    <property type="entry name" value="Impact, N-terminal domain"/>
    <property type="match status" value="1"/>
</dbReference>
<dbReference type="InterPro" id="IPR023582">
    <property type="entry name" value="Impact"/>
</dbReference>
<organism evidence="4 5">
    <name type="scientific">Apiospora arundinis</name>
    <dbReference type="NCBI Taxonomy" id="335852"/>
    <lineage>
        <taxon>Eukaryota</taxon>
        <taxon>Fungi</taxon>
        <taxon>Dikarya</taxon>
        <taxon>Ascomycota</taxon>
        <taxon>Pezizomycotina</taxon>
        <taxon>Sordariomycetes</taxon>
        <taxon>Xylariomycetidae</taxon>
        <taxon>Amphisphaeriales</taxon>
        <taxon>Apiosporaceae</taxon>
        <taxon>Apiospora</taxon>
    </lineage>
</organism>
<feature type="domain" description="Impact N-terminal" evidence="3">
    <location>
        <begin position="277"/>
        <end position="388"/>
    </location>
</feature>
<evidence type="ECO:0000313" key="5">
    <source>
        <dbReference type="Proteomes" id="UP001390339"/>
    </source>
</evidence>
<comment type="caution">
    <text evidence="4">The sequence shown here is derived from an EMBL/GenBank/DDBJ whole genome shotgun (WGS) entry which is preliminary data.</text>
</comment>
<evidence type="ECO:0000256" key="2">
    <source>
        <dbReference type="SAM" id="MobiDB-lite"/>
    </source>
</evidence>
<dbReference type="PANTHER" id="PTHR16301">
    <property type="entry name" value="IMPACT-RELATED"/>
    <property type="match status" value="1"/>
</dbReference>